<dbReference type="RefSeq" id="XP_046073661.1">
    <property type="nucleotide sequence ID" value="XM_046216003.1"/>
</dbReference>
<feature type="transmembrane region" description="Helical" evidence="8">
    <location>
        <begin position="208"/>
        <end position="226"/>
    </location>
</feature>
<proteinExistence type="inferred from homology"/>
<evidence type="ECO:0000256" key="3">
    <source>
        <dbReference type="ARBA" id="ARBA00022448"/>
    </source>
</evidence>
<evidence type="ECO:0000259" key="9">
    <source>
        <dbReference type="Pfam" id="PF01699"/>
    </source>
</evidence>
<dbReference type="InterPro" id="IPR004713">
    <property type="entry name" value="CaH_exchang"/>
</dbReference>
<dbReference type="GO" id="GO:0006874">
    <property type="term" value="P:intracellular calcium ion homeostasis"/>
    <property type="evidence" value="ECO:0007669"/>
    <property type="project" value="TreeGrafter"/>
</dbReference>
<evidence type="ECO:0000256" key="1">
    <source>
        <dbReference type="ARBA" id="ARBA00004127"/>
    </source>
</evidence>
<keyword evidence="6" id="KW-0406">Ion transport</keyword>
<feature type="transmembrane region" description="Helical" evidence="8">
    <location>
        <begin position="155"/>
        <end position="172"/>
    </location>
</feature>
<comment type="subcellular location">
    <subcellularLocation>
        <location evidence="1">Endomembrane system</location>
        <topology evidence="1">Multi-pass membrane protein</topology>
    </subcellularLocation>
</comment>
<dbReference type="InterPro" id="IPR004837">
    <property type="entry name" value="NaCa_Exmemb"/>
</dbReference>
<feature type="transmembrane region" description="Helical" evidence="8">
    <location>
        <begin position="312"/>
        <end position="333"/>
    </location>
</feature>
<dbReference type="GO" id="GO:0000329">
    <property type="term" value="C:fungal-type vacuole membrane"/>
    <property type="evidence" value="ECO:0007669"/>
    <property type="project" value="TreeGrafter"/>
</dbReference>
<feature type="transmembrane region" description="Helical" evidence="8">
    <location>
        <begin position="178"/>
        <end position="196"/>
    </location>
</feature>
<feature type="transmembrane region" description="Helical" evidence="8">
    <location>
        <begin position="411"/>
        <end position="432"/>
    </location>
</feature>
<feature type="transmembrane region" description="Helical" evidence="8">
    <location>
        <begin position="246"/>
        <end position="270"/>
    </location>
</feature>
<comment type="caution">
    <text evidence="10">The sequence shown here is derived from an EMBL/GenBank/DDBJ whole genome shotgun (WGS) entry which is preliminary data.</text>
</comment>
<dbReference type="GO" id="GO:0012505">
    <property type="term" value="C:endomembrane system"/>
    <property type="evidence" value="ECO:0007669"/>
    <property type="project" value="UniProtKB-SubCell"/>
</dbReference>
<feature type="transmembrane region" description="Helical" evidence="8">
    <location>
        <begin position="439"/>
        <end position="456"/>
    </location>
</feature>
<evidence type="ECO:0000256" key="6">
    <source>
        <dbReference type="ARBA" id="ARBA00023065"/>
    </source>
</evidence>
<dbReference type="AlphaFoldDB" id="A0AAD4KTX2"/>
<accession>A0AAD4KTX2</accession>
<dbReference type="PANTHER" id="PTHR31503:SF22">
    <property type="entry name" value="VACUOLAR CALCIUM ION TRANSPORTER"/>
    <property type="match status" value="1"/>
</dbReference>
<evidence type="ECO:0000256" key="5">
    <source>
        <dbReference type="ARBA" id="ARBA00022989"/>
    </source>
</evidence>
<dbReference type="Gene3D" id="1.20.1420.30">
    <property type="entry name" value="NCX, central ion-binding region"/>
    <property type="match status" value="1"/>
</dbReference>
<evidence type="ECO:0000313" key="11">
    <source>
        <dbReference type="Proteomes" id="UP001201262"/>
    </source>
</evidence>
<dbReference type="GeneID" id="70246290"/>
<keyword evidence="5 8" id="KW-1133">Transmembrane helix</keyword>
<dbReference type="GO" id="GO:0015369">
    <property type="term" value="F:calcium:proton antiporter activity"/>
    <property type="evidence" value="ECO:0007669"/>
    <property type="project" value="TreeGrafter"/>
</dbReference>
<evidence type="ECO:0000313" key="10">
    <source>
        <dbReference type="EMBL" id="KAH8699197.1"/>
    </source>
</evidence>
<feature type="transmembrane region" description="Helical" evidence="8">
    <location>
        <begin position="345"/>
        <end position="370"/>
    </location>
</feature>
<dbReference type="EMBL" id="JAJTJA010000005">
    <property type="protein sequence ID" value="KAH8699197.1"/>
    <property type="molecule type" value="Genomic_DNA"/>
</dbReference>
<evidence type="ECO:0000256" key="4">
    <source>
        <dbReference type="ARBA" id="ARBA00022692"/>
    </source>
</evidence>
<sequence>MQIKASTFSRSPPLFSGHQHKLPNYPGSTMATDSNQHQLSASGNTQYGLGRQSSSHPYHKTNARIVSGYFNLLLIFVPLGICSAALKFPPVAVFCLNLLAITPLTAWITFAIGQLSFHIVRIADELLKATLGNPIEVLIGLVALSQGQTLNVQRIVIGNIVLFSLLVILHTLSSDFHLYLAEPLLLQVLGCCLFVVGSQQKRVEFDRTTTSITSSLTIIVAISLIVPTTMSAFPPTDENGTVVRDYASILHVSHAAAIILLILCILFFYFQFHTHPSLFRVTSTQQLPAFDYTDVGCRGNLHRQAFLSLNRWVAAVVLVAATTALVSCIVFLLRTVDEVERTVGISSAFLVTVLVPLIGNVSKITTVVAVARRNPVDLAIRAIMATNLRLLILIMPALVIIGWILDQPLTLQFDLFDASILFLAIMVMNYLIQDGRSNYFEGLVLMGTYIIIAVAFEVRPIPPEGVIIL</sequence>
<feature type="transmembrane region" description="Helical" evidence="8">
    <location>
        <begin position="68"/>
        <end position="86"/>
    </location>
</feature>
<dbReference type="Pfam" id="PF01699">
    <property type="entry name" value="Na_Ca_ex"/>
    <property type="match status" value="1"/>
</dbReference>
<dbReference type="InterPro" id="IPR044880">
    <property type="entry name" value="NCX_ion-bd_dom_sf"/>
</dbReference>
<organism evidence="10 11">
    <name type="scientific">Talaromyces proteolyticus</name>
    <dbReference type="NCBI Taxonomy" id="1131652"/>
    <lineage>
        <taxon>Eukaryota</taxon>
        <taxon>Fungi</taxon>
        <taxon>Dikarya</taxon>
        <taxon>Ascomycota</taxon>
        <taxon>Pezizomycotina</taxon>
        <taxon>Eurotiomycetes</taxon>
        <taxon>Eurotiomycetidae</taxon>
        <taxon>Eurotiales</taxon>
        <taxon>Trichocomaceae</taxon>
        <taxon>Talaromyces</taxon>
        <taxon>Talaromyces sect. Bacilispori</taxon>
    </lineage>
</organism>
<keyword evidence="7 8" id="KW-0472">Membrane</keyword>
<feature type="domain" description="Sodium/calcium exchanger membrane region" evidence="9">
    <location>
        <begin position="314"/>
        <end position="455"/>
    </location>
</feature>
<evidence type="ECO:0000256" key="2">
    <source>
        <dbReference type="ARBA" id="ARBA00008170"/>
    </source>
</evidence>
<gene>
    <name evidence="10" type="ORF">BGW36DRAFT_377444</name>
</gene>
<dbReference type="PANTHER" id="PTHR31503">
    <property type="entry name" value="VACUOLAR CALCIUM ION TRANSPORTER"/>
    <property type="match status" value="1"/>
</dbReference>
<feature type="transmembrane region" description="Helical" evidence="8">
    <location>
        <begin position="98"/>
        <end position="120"/>
    </location>
</feature>
<feature type="transmembrane region" description="Helical" evidence="8">
    <location>
        <begin position="382"/>
        <end position="405"/>
    </location>
</feature>
<comment type="similarity">
    <text evidence="2">Belongs to the Ca(2+):cation antiporter (CaCA) (TC 2.A.19) family.</text>
</comment>
<keyword evidence="11" id="KW-1185">Reference proteome</keyword>
<protein>
    <recommendedName>
        <fullName evidence="9">Sodium/calcium exchanger membrane region domain-containing protein</fullName>
    </recommendedName>
</protein>
<keyword evidence="4 8" id="KW-0812">Transmembrane</keyword>
<dbReference type="Proteomes" id="UP001201262">
    <property type="component" value="Unassembled WGS sequence"/>
</dbReference>
<reference evidence="10" key="1">
    <citation type="submission" date="2021-12" db="EMBL/GenBank/DDBJ databases">
        <title>Convergent genome expansion in fungi linked to evolution of root-endophyte symbiosis.</title>
        <authorList>
            <consortium name="DOE Joint Genome Institute"/>
            <person name="Ke Y.-H."/>
            <person name="Bonito G."/>
            <person name="Liao H.-L."/>
            <person name="Looney B."/>
            <person name="Rojas-Flechas A."/>
            <person name="Nash J."/>
            <person name="Hameed K."/>
            <person name="Schadt C."/>
            <person name="Martin F."/>
            <person name="Crous P.W."/>
            <person name="Miettinen O."/>
            <person name="Magnuson J.K."/>
            <person name="Labbe J."/>
            <person name="Jacobson D."/>
            <person name="Doktycz M.J."/>
            <person name="Veneault-Fourrey C."/>
            <person name="Kuo A."/>
            <person name="Mondo S."/>
            <person name="Calhoun S."/>
            <person name="Riley R."/>
            <person name="Ohm R."/>
            <person name="LaButti K."/>
            <person name="Andreopoulos B."/>
            <person name="Pangilinan J."/>
            <person name="Nolan M."/>
            <person name="Tritt A."/>
            <person name="Clum A."/>
            <person name="Lipzen A."/>
            <person name="Daum C."/>
            <person name="Barry K."/>
            <person name="Grigoriev I.V."/>
            <person name="Vilgalys R."/>
        </authorList>
    </citation>
    <scope>NUCLEOTIDE SEQUENCE</scope>
    <source>
        <strain evidence="10">PMI_201</strain>
    </source>
</reference>
<evidence type="ECO:0000256" key="7">
    <source>
        <dbReference type="ARBA" id="ARBA00023136"/>
    </source>
</evidence>
<keyword evidence="3" id="KW-0813">Transport</keyword>
<name>A0AAD4KTX2_9EURO</name>
<evidence type="ECO:0000256" key="8">
    <source>
        <dbReference type="SAM" id="Phobius"/>
    </source>
</evidence>